<feature type="domain" description="Enoyl reductase (ER)" evidence="8">
    <location>
        <begin position="14"/>
        <end position="345"/>
    </location>
</feature>
<keyword evidence="2 7" id="KW-0479">Metal-binding</keyword>
<evidence type="ECO:0000256" key="3">
    <source>
        <dbReference type="ARBA" id="ARBA00022833"/>
    </source>
</evidence>
<dbReference type="InterPro" id="IPR013149">
    <property type="entry name" value="ADH-like_C"/>
</dbReference>
<dbReference type="SMART" id="SM00829">
    <property type="entry name" value="PKS_ER"/>
    <property type="match status" value="1"/>
</dbReference>
<reference evidence="9 10" key="1">
    <citation type="submission" date="2019-03" db="EMBL/GenBank/DDBJ databases">
        <title>Genomic Encyclopedia of Type Strains, Phase IV (KMG-IV): sequencing the most valuable type-strain genomes for metagenomic binning, comparative biology and taxonomic classification.</title>
        <authorList>
            <person name="Goeker M."/>
        </authorList>
    </citation>
    <scope>NUCLEOTIDE SEQUENCE [LARGE SCALE GENOMIC DNA]</scope>
    <source>
        <strain evidence="9 10">DSM 44496</strain>
    </source>
</reference>
<dbReference type="PANTHER" id="PTHR42683">
    <property type="entry name" value="ALDEHYDE REDUCTASE"/>
    <property type="match status" value="1"/>
</dbReference>
<dbReference type="GO" id="GO:0008106">
    <property type="term" value="F:alcohol dehydrogenase (NADP+) activity"/>
    <property type="evidence" value="ECO:0007669"/>
    <property type="project" value="UniProtKB-EC"/>
</dbReference>
<dbReference type="Pfam" id="PF08240">
    <property type="entry name" value="ADH_N"/>
    <property type="match status" value="1"/>
</dbReference>
<dbReference type="RefSeq" id="WP_067484790.1">
    <property type="nucleotide sequence ID" value="NZ_SNXK01000001.1"/>
</dbReference>
<dbReference type="GO" id="GO:0008270">
    <property type="term" value="F:zinc ion binding"/>
    <property type="evidence" value="ECO:0007669"/>
    <property type="project" value="InterPro"/>
</dbReference>
<dbReference type="InterPro" id="IPR047109">
    <property type="entry name" value="CAD-like"/>
</dbReference>
<dbReference type="InterPro" id="IPR011032">
    <property type="entry name" value="GroES-like_sf"/>
</dbReference>
<evidence type="ECO:0000256" key="5">
    <source>
        <dbReference type="ARBA" id="ARBA00024074"/>
    </source>
</evidence>
<dbReference type="Gene3D" id="3.40.50.720">
    <property type="entry name" value="NAD(P)-binding Rossmann-like Domain"/>
    <property type="match status" value="1"/>
</dbReference>
<dbReference type="FunFam" id="3.40.50.720:FF:000022">
    <property type="entry name" value="Cinnamyl alcohol dehydrogenase"/>
    <property type="match status" value="1"/>
</dbReference>
<evidence type="ECO:0000256" key="2">
    <source>
        <dbReference type="ARBA" id="ARBA00022723"/>
    </source>
</evidence>
<evidence type="ECO:0000313" key="9">
    <source>
        <dbReference type="EMBL" id="TDP42852.1"/>
    </source>
</evidence>
<protein>
    <recommendedName>
        <fullName evidence="5">alcohol dehydrogenase (NADP(+))</fullName>
        <ecNumber evidence="5">1.1.1.2</ecNumber>
    </recommendedName>
</protein>
<evidence type="ECO:0000259" key="8">
    <source>
        <dbReference type="SMART" id="SM00829"/>
    </source>
</evidence>
<evidence type="ECO:0000313" key="10">
    <source>
        <dbReference type="Proteomes" id="UP000295087"/>
    </source>
</evidence>
<accession>A0A4R6PW89</accession>
<dbReference type="AlphaFoldDB" id="A0A4R6PW89"/>
<gene>
    <name evidence="9" type="ORF">DFR75_1011970</name>
</gene>
<dbReference type="CDD" id="cd05283">
    <property type="entry name" value="CAD1"/>
    <property type="match status" value="1"/>
</dbReference>
<proteinExistence type="inferred from homology"/>
<evidence type="ECO:0000256" key="4">
    <source>
        <dbReference type="ARBA" id="ARBA00023002"/>
    </source>
</evidence>
<dbReference type="EC" id="1.1.1.2" evidence="5"/>
<dbReference type="PROSITE" id="PS00059">
    <property type="entry name" value="ADH_ZINC"/>
    <property type="match status" value="1"/>
</dbReference>
<dbReference type="InterPro" id="IPR002328">
    <property type="entry name" value="ADH_Zn_CS"/>
</dbReference>
<comment type="cofactor">
    <cofactor evidence="1 7">
        <name>Zn(2+)</name>
        <dbReference type="ChEBI" id="CHEBI:29105"/>
    </cofactor>
</comment>
<evidence type="ECO:0000256" key="7">
    <source>
        <dbReference type="RuleBase" id="RU361277"/>
    </source>
</evidence>
<dbReference type="InterPro" id="IPR013154">
    <property type="entry name" value="ADH-like_N"/>
</dbReference>
<keyword evidence="4" id="KW-0560">Oxidoreductase</keyword>
<evidence type="ECO:0000256" key="6">
    <source>
        <dbReference type="ARBA" id="ARBA00048262"/>
    </source>
</evidence>
<dbReference type="EMBL" id="SNXK01000001">
    <property type="protein sequence ID" value="TDP42852.1"/>
    <property type="molecule type" value="Genomic_DNA"/>
</dbReference>
<dbReference type="InterPro" id="IPR020843">
    <property type="entry name" value="ER"/>
</dbReference>
<dbReference type="Gene3D" id="3.90.180.10">
    <property type="entry name" value="Medium-chain alcohol dehydrogenases, catalytic domain"/>
    <property type="match status" value="1"/>
</dbReference>
<name>A0A4R6PW89_NOCIG</name>
<keyword evidence="3 7" id="KW-0862">Zinc</keyword>
<dbReference type="InterPro" id="IPR036291">
    <property type="entry name" value="NAD(P)-bd_dom_sf"/>
</dbReference>
<sequence length="350" mass="36895">MSTAAAYALPSADGSFEKVAIERRALGPDDVAIDIKFAGICHSDIHTARDEWGGARYPCVPGHEIAGIVSAVGSSVRKYQVGDRVGVGCLVNSCGKCAPCLAGEEQYCAKGATWTYNNPVPEDVQPGGYTMGGYSTHIVVDEKFVVGIPEGIGLDVAAPLLCAGITLYSPLRHWGAGPGKKVAIIGMGGLGHVGVKIAAALGAEVTVLSQSLRKRDDGLRMGATNYYATSDKETFRRLRGEFDLIINTVSADLPIDNYLRLLALDGTLVILGLPEKPMSVTGRNLAGFRRSLSGSMIGGLAQTQEMLNFCAAHGIGAEIELISADDIDAAYDRVVASDVQYRFVIDTASI</sequence>
<dbReference type="Pfam" id="PF00107">
    <property type="entry name" value="ADH_zinc_N"/>
    <property type="match status" value="1"/>
</dbReference>
<dbReference type="Proteomes" id="UP000295087">
    <property type="component" value="Unassembled WGS sequence"/>
</dbReference>
<comment type="caution">
    <text evidence="9">The sequence shown here is derived from an EMBL/GenBank/DDBJ whole genome shotgun (WGS) entry which is preliminary data.</text>
</comment>
<dbReference type="SUPFAM" id="SSF51735">
    <property type="entry name" value="NAD(P)-binding Rossmann-fold domains"/>
    <property type="match status" value="1"/>
</dbReference>
<comment type="similarity">
    <text evidence="7">Belongs to the zinc-containing alcohol dehydrogenase family.</text>
</comment>
<dbReference type="SUPFAM" id="SSF50129">
    <property type="entry name" value="GroES-like"/>
    <property type="match status" value="1"/>
</dbReference>
<keyword evidence="10" id="KW-1185">Reference proteome</keyword>
<organism evidence="9 10">
    <name type="scientific">Nocardia ignorata</name>
    <dbReference type="NCBI Taxonomy" id="145285"/>
    <lineage>
        <taxon>Bacteria</taxon>
        <taxon>Bacillati</taxon>
        <taxon>Actinomycetota</taxon>
        <taxon>Actinomycetes</taxon>
        <taxon>Mycobacteriales</taxon>
        <taxon>Nocardiaceae</taxon>
        <taxon>Nocardia</taxon>
    </lineage>
</organism>
<evidence type="ECO:0000256" key="1">
    <source>
        <dbReference type="ARBA" id="ARBA00001947"/>
    </source>
</evidence>
<comment type="catalytic activity">
    <reaction evidence="6">
        <text>a primary alcohol + NADP(+) = an aldehyde + NADPH + H(+)</text>
        <dbReference type="Rhea" id="RHEA:15937"/>
        <dbReference type="ChEBI" id="CHEBI:15378"/>
        <dbReference type="ChEBI" id="CHEBI:15734"/>
        <dbReference type="ChEBI" id="CHEBI:17478"/>
        <dbReference type="ChEBI" id="CHEBI:57783"/>
        <dbReference type="ChEBI" id="CHEBI:58349"/>
        <dbReference type="EC" id="1.1.1.2"/>
    </reaction>
</comment>